<dbReference type="Gramene" id="ESR63780">
    <property type="protein sequence ID" value="ESR63780"/>
    <property type="gene ID" value="CICLE_v10009932mg"/>
</dbReference>
<evidence type="ECO:0000313" key="2">
    <source>
        <dbReference type="EMBL" id="ESR63780.1"/>
    </source>
</evidence>
<keyword evidence="3" id="KW-1185">Reference proteome</keyword>
<name>V4UHT6_CITCL</name>
<dbReference type="Gramene" id="ESR63781">
    <property type="protein sequence ID" value="ESR63781"/>
    <property type="gene ID" value="CICLE_v10009932mg"/>
</dbReference>
<dbReference type="AlphaFoldDB" id="V4UHT6"/>
<dbReference type="EMBL" id="KI535697">
    <property type="protein sequence ID" value="ESR63780.1"/>
    <property type="molecule type" value="Genomic_DNA"/>
</dbReference>
<feature type="region of interest" description="Disordered" evidence="1">
    <location>
        <begin position="1"/>
        <end position="43"/>
    </location>
</feature>
<dbReference type="KEGG" id="cic:CICLE_v10009932mg"/>
<reference evidence="2 3" key="1">
    <citation type="submission" date="2013-10" db="EMBL/GenBank/DDBJ databases">
        <authorList>
            <consortium name="International Citrus Genome Consortium"/>
            <person name="Jenkins J."/>
            <person name="Schmutz J."/>
            <person name="Prochnik S."/>
            <person name="Rokhsar D."/>
            <person name="Gmitter F."/>
            <person name="Ollitrault P."/>
            <person name="Machado M."/>
            <person name="Talon M."/>
            <person name="Wincker P."/>
            <person name="Jaillon O."/>
            <person name="Morgante M."/>
        </authorList>
    </citation>
    <scope>NUCLEOTIDE SEQUENCE</scope>
    <source>
        <strain evidence="3">cv. Clemenules</strain>
    </source>
</reference>
<proteinExistence type="predicted"/>
<organism evidence="2 3">
    <name type="scientific">Citrus clementina</name>
    <name type="common">Clementine</name>
    <name type="synonym">Citrus deliciosa x Citrus sinensis</name>
    <dbReference type="NCBI Taxonomy" id="85681"/>
    <lineage>
        <taxon>Eukaryota</taxon>
        <taxon>Viridiplantae</taxon>
        <taxon>Streptophyta</taxon>
        <taxon>Embryophyta</taxon>
        <taxon>Tracheophyta</taxon>
        <taxon>Spermatophyta</taxon>
        <taxon>Magnoliopsida</taxon>
        <taxon>eudicotyledons</taxon>
        <taxon>Gunneridae</taxon>
        <taxon>Pentapetalae</taxon>
        <taxon>rosids</taxon>
        <taxon>malvids</taxon>
        <taxon>Sapindales</taxon>
        <taxon>Rutaceae</taxon>
        <taxon>Aurantioideae</taxon>
        <taxon>Citrus</taxon>
    </lineage>
</organism>
<accession>V4UHT6</accession>
<feature type="compositionally biased region" description="Polar residues" evidence="1">
    <location>
        <begin position="1"/>
        <end position="19"/>
    </location>
</feature>
<protein>
    <submittedName>
        <fullName evidence="2">Uncharacterized protein</fullName>
    </submittedName>
</protein>
<gene>
    <name evidence="2" type="ORF">CICLE_v10009932mg</name>
</gene>
<feature type="compositionally biased region" description="Polar residues" evidence="1">
    <location>
        <begin position="31"/>
        <end position="43"/>
    </location>
</feature>
<evidence type="ECO:0000256" key="1">
    <source>
        <dbReference type="SAM" id="MobiDB-lite"/>
    </source>
</evidence>
<sequence length="120" mass="13531">MSLHRSTTVRNESNHSITMTEERFCAPPESSKPTTLQPGASETIQATVFRDRVKDSSRTSTIIVSVDVDGVKPLYLTPEYFITYSDITFTFDENKRELEVHPIKPGGIIGEIARIRFLVN</sequence>
<dbReference type="EMBL" id="KI535697">
    <property type="protein sequence ID" value="ESR63781.1"/>
    <property type="molecule type" value="Genomic_DNA"/>
</dbReference>
<evidence type="ECO:0000313" key="3">
    <source>
        <dbReference type="Proteomes" id="UP000030687"/>
    </source>
</evidence>
<dbReference type="Proteomes" id="UP000030687">
    <property type="component" value="Unassembled WGS sequence"/>
</dbReference>
<dbReference type="InParanoid" id="V4UHT6"/>